<evidence type="ECO:0000313" key="3">
    <source>
        <dbReference type="Proteomes" id="UP000298390"/>
    </source>
</evidence>
<evidence type="ECO:0000313" key="2">
    <source>
        <dbReference type="EMBL" id="TFY59316.1"/>
    </source>
</evidence>
<protein>
    <submittedName>
        <fullName evidence="2">Uncharacterized protein</fullName>
    </submittedName>
</protein>
<organism evidence="2 3">
    <name type="scientific">Rhodofomes roseus</name>
    <dbReference type="NCBI Taxonomy" id="34475"/>
    <lineage>
        <taxon>Eukaryota</taxon>
        <taxon>Fungi</taxon>
        <taxon>Dikarya</taxon>
        <taxon>Basidiomycota</taxon>
        <taxon>Agaricomycotina</taxon>
        <taxon>Agaricomycetes</taxon>
        <taxon>Polyporales</taxon>
        <taxon>Rhodofomes</taxon>
    </lineage>
</organism>
<dbReference type="EMBL" id="SEKV01000310">
    <property type="protein sequence ID" value="TFY59316.1"/>
    <property type="molecule type" value="Genomic_DNA"/>
</dbReference>
<proteinExistence type="predicted"/>
<name>A0A4Y9Y9S1_9APHY</name>
<accession>A0A4Y9Y9S1</accession>
<feature type="region of interest" description="Disordered" evidence="1">
    <location>
        <begin position="473"/>
        <end position="507"/>
    </location>
</feature>
<sequence>MSQPTNLKRKRPTKPRDVWLNVSAVEASGQHKGLSARQAAAAVYTEHLTLTDEQKASLDQLYAPDGKPPQDREFALDDAAAQTEAAAFLASLRLDVVSESHGQLGSPWSVKWASRDGRRPTKSQKQTKRVLFQCDCGYDRKVVGVRRRHTTSETFDFTGCLAHAEVTYATVSGAVLRVRGIFEHNDACKTIQASVVHQHDWRPSTPLATSSTTSFFRLSQPLPQDAPSPGYGHSGQAASAAPNPAISTASLDNSCDILGDETCVICGTDIVETWCVISPSERKTWDDLRERGNVPANSTSAAHERRNTITLCPNHHKRLAAYQAFIRFCPELNKYVFVNHSGAPAEAPFHGKAVALESHHADAPFPSLFLVHEYRVRGFLPFREPALDVALPVPWQDWLLARGVIDAKGDIRRERPAGTNMPTQSGASTSLPACSWLDLAPGCSPPGLYTIAPPTSMLQRASWLLRIVCRPGSRANSRDGTRKGLQRGLQDTDRSSRTMRRSARRPTVYRERGRLSIGGELAYRCGMSGNAPLAAPRVVGLRTSSARVHSHPPGNYQGVYDAVYLGMSTDVNVNMGARMIATIQWSGWTASPETEQGCAVKIMLQARTGLRSEN</sequence>
<dbReference type="Proteomes" id="UP000298390">
    <property type="component" value="Unassembled WGS sequence"/>
</dbReference>
<dbReference type="AlphaFoldDB" id="A0A4Y9Y9S1"/>
<gene>
    <name evidence="2" type="ORF">EVJ58_g5862</name>
</gene>
<reference evidence="2 3" key="1">
    <citation type="submission" date="2019-01" db="EMBL/GenBank/DDBJ databases">
        <title>Genome sequencing of the rare red list fungi Fomitopsis rosea.</title>
        <authorList>
            <person name="Buettner E."/>
            <person name="Kellner H."/>
        </authorList>
    </citation>
    <scope>NUCLEOTIDE SEQUENCE [LARGE SCALE GENOMIC DNA]</scope>
    <source>
        <strain evidence="2 3">DSM 105464</strain>
    </source>
</reference>
<comment type="caution">
    <text evidence="2">The sequence shown here is derived from an EMBL/GenBank/DDBJ whole genome shotgun (WGS) entry which is preliminary data.</text>
</comment>
<evidence type="ECO:0000256" key="1">
    <source>
        <dbReference type="SAM" id="MobiDB-lite"/>
    </source>
</evidence>